<keyword evidence="4" id="KW-1185">Reference proteome</keyword>
<organism evidence="3 4">
    <name type="scientific">Emericella nidulans (strain FGSC A4 / ATCC 38163 / CBS 112.46 / NRRL 194 / M139)</name>
    <name type="common">Aspergillus nidulans</name>
    <dbReference type="NCBI Taxonomy" id="227321"/>
    <lineage>
        <taxon>Eukaryota</taxon>
        <taxon>Fungi</taxon>
        <taxon>Dikarya</taxon>
        <taxon>Ascomycota</taxon>
        <taxon>Pezizomycotina</taxon>
        <taxon>Eurotiomycetes</taxon>
        <taxon>Eurotiomycetidae</taxon>
        <taxon>Eurotiales</taxon>
        <taxon>Aspergillaceae</taxon>
        <taxon>Aspergillus</taxon>
        <taxon>Aspergillus subgen. Nidulantes</taxon>
    </lineage>
</organism>
<gene>
    <name evidence="3" type="ORF">ANIA_02353</name>
</gene>
<evidence type="ECO:0000313" key="3">
    <source>
        <dbReference type="EMBL" id="CBF86673.1"/>
    </source>
</evidence>
<proteinExistence type="predicted"/>
<accession>Q5BAS7</accession>
<dbReference type="RefSeq" id="XP_659957.1">
    <property type="nucleotide sequence ID" value="XM_654865.1"/>
</dbReference>
<dbReference type="OMA" id="RAQGRYW"/>
<protein>
    <recommendedName>
        <fullName evidence="2">F-box domain-containing protein</fullName>
    </recommendedName>
</protein>
<evidence type="ECO:0000256" key="1">
    <source>
        <dbReference type="SAM" id="MobiDB-lite"/>
    </source>
</evidence>
<dbReference type="SUPFAM" id="SSF81383">
    <property type="entry name" value="F-box domain"/>
    <property type="match status" value="1"/>
</dbReference>
<sequence length="403" mass="46490">MGVYSIYCAICSGSLNRYELGSSHPDALRYRRAHVARRVFWRNKGLGYYYDTDDEEKDESVKNERLRCMQAADEHLEQPNEVGNADKDDEDHSSNNEDGEEGHSSNDEDVEDSCSFYEDQEQCSYDPALLCEEDFEWLPQTGALGIYNNHPNGPRHFIATVDYDDYNLARVRNVDDVCFPFHWSCFQLLSRALKAGPDNKDIDKKVLFDVMESLNYNNCLKLPYGDMHGADQDWACIPGEEYTVKDPLADDAFQPSFLEHCTLDDRDDSARGRSSQLRTRILSDPFDTLPAELTSMVLSYLSGPSLFALLQASMAVRSQTQSQSFWQRKIRADMPWLWELFSQDTQGIDLRKAYVYFMKKTRPRYGLDEPDWLALANRRRIWGACEVLAEMYKTQKKQAQGHI</sequence>
<dbReference type="HOGENOM" id="CLU_778654_0_0_1"/>
<feature type="compositionally biased region" description="Basic and acidic residues" evidence="1">
    <location>
        <begin position="74"/>
        <end position="106"/>
    </location>
</feature>
<feature type="domain" description="F-box" evidence="2">
    <location>
        <begin position="283"/>
        <end position="329"/>
    </location>
</feature>
<reference evidence="4" key="2">
    <citation type="journal article" date="2009" name="Fungal Genet. Biol.">
        <title>The 2008 update of the Aspergillus nidulans genome annotation: a community effort.</title>
        <authorList>
            <person name="Wortman J.R."/>
            <person name="Gilsenan J.M."/>
            <person name="Joardar V."/>
            <person name="Deegan J."/>
            <person name="Clutterbuck J."/>
            <person name="Andersen M.R."/>
            <person name="Archer D."/>
            <person name="Bencina M."/>
            <person name="Braus G."/>
            <person name="Coutinho P."/>
            <person name="von Dohren H."/>
            <person name="Doonan J."/>
            <person name="Driessen A.J."/>
            <person name="Durek P."/>
            <person name="Espeso E."/>
            <person name="Fekete E."/>
            <person name="Flipphi M."/>
            <person name="Estrada C.G."/>
            <person name="Geysens S."/>
            <person name="Goldman G."/>
            <person name="de Groot P.W."/>
            <person name="Hansen K."/>
            <person name="Harris S.D."/>
            <person name="Heinekamp T."/>
            <person name="Helmstaedt K."/>
            <person name="Henrissat B."/>
            <person name="Hofmann G."/>
            <person name="Homan T."/>
            <person name="Horio T."/>
            <person name="Horiuchi H."/>
            <person name="James S."/>
            <person name="Jones M."/>
            <person name="Karaffa L."/>
            <person name="Karanyi Z."/>
            <person name="Kato M."/>
            <person name="Keller N."/>
            <person name="Kelly D.E."/>
            <person name="Kiel J.A."/>
            <person name="Kim J.M."/>
            <person name="van der Klei I.J."/>
            <person name="Klis F.M."/>
            <person name="Kovalchuk A."/>
            <person name="Krasevec N."/>
            <person name="Kubicek C.P."/>
            <person name="Liu B."/>
            <person name="Maccabe A."/>
            <person name="Meyer V."/>
            <person name="Mirabito P."/>
            <person name="Miskei M."/>
            <person name="Mos M."/>
            <person name="Mullins J."/>
            <person name="Nelson D.R."/>
            <person name="Nielsen J."/>
            <person name="Oakley B.R."/>
            <person name="Osmani S.A."/>
            <person name="Pakula T."/>
            <person name="Paszewski A."/>
            <person name="Paulsen I."/>
            <person name="Pilsyk S."/>
            <person name="Pocsi I."/>
            <person name="Punt P.J."/>
            <person name="Ram A.F."/>
            <person name="Ren Q."/>
            <person name="Robellet X."/>
            <person name="Robson G."/>
            <person name="Seiboth B."/>
            <person name="van Solingen P."/>
            <person name="Specht T."/>
            <person name="Sun J."/>
            <person name="Taheri-Talesh N."/>
            <person name="Takeshita N."/>
            <person name="Ussery D."/>
            <person name="vanKuyk P.A."/>
            <person name="Visser H."/>
            <person name="van de Vondervoort P.J."/>
            <person name="de Vries R.P."/>
            <person name="Walton J."/>
            <person name="Xiang X."/>
            <person name="Xiong Y."/>
            <person name="Zeng A.P."/>
            <person name="Brandt B.W."/>
            <person name="Cornell M.J."/>
            <person name="van den Hondel C.A."/>
            <person name="Visser J."/>
            <person name="Oliver S.G."/>
            <person name="Turner G."/>
        </authorList>
    </citation>
    <scope>GENOME REANNOTATION</scope>
    <source>
        <strain evidence="4">FGSC A4 / ATCC 38163 / CBS 112.46 / NRRL 194 / M139</strain>
    </source>
</reference>
<dbReference type="PROSITE" id="PS50181">
    <property type="entry name" value="FBOX"/>
    <property type="match status" value="1"/>
</dbReference>
<dbReference type="InterPro" id="IPR036047">
    <property type="entry name" value="F-box-like_dom_sf"/>
</dbReference>
<dbReference type="eggNOG" id="ENOG502SPFR">
    <property type="taxonomic scope" value="Eukaryota"/>
</dbReference>
<evidence type="ECO:0000313" key="4">
    <source>
        <dbReference type="Proteomes" id="UP000000560"/>
    </source>
</evidence>
<dbReference type="AlphaFoldDB" id="Q5BAS7"/>
<dbReference type="GeneID" id="2875106"/>
<dbReference type="InParanoid" id="Q5BAS7"/>
<dbReference type="OrthoDB" id="9984533at2759"/>
<dbReference type="KEGG" id="ani:ANIA_02353"/>
<dbReference type="Gene3D" id="1.20.1280.50">
    <property type="match status" value="1"/>
</dbReference>
<name>Q5BAS7_EMENI</name>
<accession>C8VNF7</accession>
<reference evidence="4" key="1">
    <citation type="journal article" date="2005" name="Nature">
        <title>Sequencing of Aspergillus nidulans and comparative analysis with A. fumigatus and A. oryzae.</title>
        <authorList>
            <person name="Galagan J.E."/>
            <person name="Calvo S.E."/>
            <person name="Cuomo C."/>
            <person name="Ma L.J."/>
            <person name="Wortman J.R."/>
            <person name="Batzoglou S."/>
            <person name="Lee S.I."/>
            <person name="Basturkmen M."/>
            <person name="Spevak C.C."/>
            <person name="Clutterbuck J."/>
            <person name="Kapitonov V."/>
            <person name="Jurka J."/>
            <person name="Scazzocchio C."/>
            <person name="Farman M."/>
            <person name="Butler J."/>
            <person name="Purcell S."/>
            <person name="Harris S."/>
            <person name="Braus G.H."/>
            <person name="Draht O."/>
            <person name="Busch S."/>
            <person name="D'Enfert C."/>
            <person name="Bouchier C."/>
            <person name="Goldman G.H."/>
            <person name="Bell-Pedersen D."/>
            <person name="Griffiths-Jones S."/>
            <person name="Doonan J.H."/>
            <person name="Yu J."/>
            <person name="Vienken K."/>
            <person name="Pain A."/>
            <person name="Freitag M."/>
            <person name="Selker E.U."/>
            <person name="Archer D.B."/>
            <person name="Penalva M.A."/>
            <person name="Oakley B.R."/>
            <person name="Momany M."/>
            <person name="Tanaka T."/>
            <person name="Kumagai T."/>
            <person name="Asai K."/>
            <person name="Machida M."/>
            <person name="Nierman W.C."/>
            <person name="Denning D.W."/>
            <person name="Caddick M."/>
            <person name="Hynes M."/>
            <person name="Paoletti M."/>
            <person name="Fischer R."/>
            <person name="Miller B."/>
            <person name="Dyer P."/>
            <person name="Sachs M.S."/>
            <person name="Osmani S.A."/>
            <person name="Birren B.W."/>
        </authorList>
    </citation>
    <scope>NUCLEOTIDE SEQUENCE [LARGE SCALE GENOMIC DNA]</scope>
    <source>
        <strain evidence="4">FGSC A4 / ATCC 38163 / CBS 112.46 / NRRL 194 / M139</strain>
    </source>
</reference>
<feature type="region of interest" description="Disordered" evidence="1">
    <location>
        <begin position="74"/>
        <end position="111"/>
    </location>
</feature>
<dbReference type="Proteomes" id="UP000000560">
    <property type="component" value="Chromosome VII"/>
</dbReference>
<dbReference type="InterPro" id="IPR001810">
    <property type="entry name" value="F-box_dom"/>
</dbReference>
<evidence type="ECO:0000259" key="2">
    <source>
        <dbReference type="PROSITE" id="PS50181"/>
    </source>
</evidence>
<dbReference type="EMBL" id="BN001307">
    <property type="protein sequence ID" value="CBF86673.1"/>
    <property type="molecule type" value="Genomic_DNA"/>
</dbReference>